<feature type="region of interest" description="Disordered" evidence="1">
    <location>
        <begin position="30"/>
        <end position="58"/>
    </location>
</feature>
<dbReference type="EMBL" id="CP054929">
    <property type="protein sequence ID" value="QKW49687.1"/>
    <property type="molecule type" value="Genomic_DNA"/>
</dbReference>
<dbReference type="RefSeq" id="WP_176161421.1">
    <property type="nucleotide sequence ID" value="NZ_CP054929.1"/>
</dbReference>
<feature type="compositionally biased region" description="Basic residues" evidence="1">
    <location>
        <begin position="47"/>
        <end position="58"/>
    </location>
</feature>
<keyword evidence="2" id="KW-1133">Transmembrane helix</keyword>
<keyword evidence="2" id="KW-0472">Membrane</keyword>
<organism evidence="4 5">
    <name type="scientific">Streptomyces buecherae</name>
    <dbReference type="NCBI Taxonomy" id="2763006"/>
    <lineage>
        <taxon>Bacteria</taxon>
        <taxon>Bacillati</taxon>
        <taxon>Actinomycetota</taxon>
        <taxon>Actinomycetes</taxon>
        <taxon>Kitasatosporales</taxon>
        <taxon>Streptomycetaceae</taxon>
        <taxon>Streptomyces</taxon>
    </lineage>
</organism>
<evidence type="ECO:0000256" key="2">
    <source>
        <dbReference type="SAM" id="Phobius"/>
    </source>
</evidence>
<evidence type="ECO:0000256" key="1">
    <source>
        <dbReference type="SAM" id="MobiDB-lite"/>
    </source>
</evidence>
<feature type="domain" description="DUF1023" evidence="3">
    <location>
        <begin position="264"/>
        <end position="415"/>
    </location>
</feature>
<dbReference type="Proteomes" id="UP000509303">
    <property type="component" value="Chromosome"/>
</dbReference>
<dbReference type="InterPro" id="IPR010427">
    <property type="entry name" value="DUF1023"/>
</dbReference>
<dbReference type="AlphaFoldDB" id="A0A7H8N593"/>
<feature type="transmembrane region" description="Helical" evidence="2">
    <location>
        <begin position="62"/>
        <end position="82"/>
    </location>
</feature>
<evidence type="ECO:0000313" key="4">
    <source>
        <dbReference type="EMBL" id="QKW49687.1"/>
    </source>
</evidence>
<feature type="compositionally biased region" description="Low complexity" evidence="1">
    <location>
        <begin position="267"/>
        <end position="276"/>
    </location>
</feature>
<reference evidence="4 5" key="1">
    <citation type="submission" date="2020-06" db="EMBL/GenBank/DDBJ databases">
        <title>Genome mining for natural products.</title>
        <authorList>
            <person name="Zhang B."/>
            <person name="Shi J."/>
            <person name="Ge H."/>
        </authorList>
    </citation>
    <scope>NUCLEOTIDE SEQUENCE [LARGE SCALE GENOMIC DNA]</scope>
    <source>
        <strain evidence="4 5">NA00687</strain>
    </source>
</reference>
<evidence type="ECO:0000259" key="3">
    <source>
        <dbReference type="Pfam" id="PF06259"/>
    </source>
</evidence>
<feature type="region of interest" description="Disordered" evidence="1">
    <location>
        <begin position="239"/>
        <end position="276"/>
    </location>
</feature>
<protein>
    <recommendedName>
        <fullName evidence="3">DUF1023 domain-containing protein</fullName>
    </recommendedName>
</protein>
<accession>A0A7H8N593</accession>
<evidence type="ECO:0000313" key="5">
    <source>
        <dbReference type="Proteomes" id="UP000509303"/>
    </source>
</evidence>
<dbReference type="Pfam" id="PF06259">
    <property type="entry name" value="Abhydrolase_8"/>
    <property type="match status" value="1"/>
</dbReference>
<feature type="region of interest" description="Disordered" evidence="1">
    <location>
        <begin position="83"/>
        <end position="102"/>
    </location>
</feature>
<name>A0A7H8N593_9ACTN</name>
<keyword evidence="5" id="KW-1185">Reference proteome</keyword>
<feature type="compositionally biased region" description="Low complexity" evidence="1">
    <location>
        <begin position="241"/>
        <end position="257"/>
    </location>
</feature>
<keyword evidence="2" id="KW-0812">Transmembrane</keyword>
<sequence>MVQRGQHDEWERYARGAEVLAVPAEARPAAAAAASPSPTAGSTLAPRARRGRRRRAGRGRRTLVAVALAITTVTGTAGWAVAHEQPAVTGPPPGAAAWRADDSLGRPLPDPATASPTAVARFFAGLTTAEQHTLAQRHPLITGNLDGAPVPLRYAANARALAVERDRELARARDDGLTSQGRDRARDRAERYAALLAGDRQILAFDPRDRGQVAEVYGDLTRARRAAVIVPGSDIDLGSYATSTAPATPPRAATTTADRADAGPGDGASAPPADAEAAATPIGMATSLWSELARQAPHTGTAVISWTGYSTPVGLGLDAATGRLARAGAPRLDRFLAGLAAADGAPAAPPTVLCHSYGSVVCGLAAHRIGSDASDLVVLGSPGTRADSVADLGTSARVWAAKDGSDWIGKIPHVELFGLGHGADPAGGGFGARRLSTARVEGHAGYFAPNTESVRNFARITLGDFDAVRCAVDSDSTAADVRGCVSDLL</sequence>
<gene>
    <name evidence="4" type="ORF">HUT08_09135</name>
</gene>
<proteinExistence type="predicted"/>
<feature type="compositionally biased region" description="Low complexity" evidence="1">
    <location>
        <begin position="30"/>
        <end position="46"/>
    </location>
</feature>